<dbReference type="Pfam" id="PF09763">
    <property type="entry name" value="Sec3_CC"/>
    <property type="match status" value="1"/>
</dbReference>
<keyword evidence="3" id="KW-0268">Exocytosis</keyword>
<gene>
    <name evidence="8" type="ORF">QCA50_002509</name>
</gene>
<dbReference type="GO" id="GO:0006887">
    <property type="term" value="P:exocytosis"/>
    <property type="evidence" value="ECO:0007669"/>
    <property type="project" value="UniProtKB-KW"/>
</dbReference>
<dbReference type="GO" id="GO:0000145">
    <property type="term" value="C:exocyst"/>
    <property type="evidence" value="ECO:0007669"/>
    <property type="project" value="InterPro"/>
</dbReference>
<feature type="domain" description="Exocyst complex component Sec3 C-terminal" evidence="7">
    <location>
        <begin position="350"/>
        <end position="701"/>
    </location>
</feature>
<evidence type="ECO:0000256" key="3">
    <source>
        <dbReference type="ARBA" id="ARBA00022483"/>
    </source>
</evidence>
<dbReference type="GO" id="GO:0005546">
    <property type="term" value="F:phosphatidylinositol-4,5-bisphosphate binding"/>
    <property type="evidence" value="ECO:0007669"/>
    <property type="project" value="TreeGrafter"/>
</dbReference>
<dbReference type="Pfam" id="PF20654">
    <property type="entry name" value="Sec3_C-term"/>
    <property type="match status" value="1"/>
</dbReference>
<keyword evidence="2" id="KW-0813">Transport</keyword>
<keyword evidence="9" id="KW-1185">Reference proteome</keyword>
<organism evidence="8 9">
    <name type="scientific">Cerrena zonata</name>
    <dbReference type="NCBI Taxonomy" id="2478898"/>
    <lineage>
        <taxon>Eukaryota</taxon>
        <taxon>Fungi</taxon>
        <taxon>Dikarya</taxon>
        <taxon>Basidiomycota</taxon>
        <taxon>Agaricomycotina</taxon>
        <taxon>Agaricomycetes</taxon>
        <taxon>Polyporales</taxon>
        <taxon>Cerrenaceae</taxon>
        <taxon>Cerrena</taxon>
    </lineage>
</organism>
<evidence type="ECO:0000313" key="8">
    <source>
        <dbReference type="EMBL" id="KAK7695319.1"/>
    </source>
</evidence>
<dbReference type="InterPro" id="IPR019160">
    <property type="entry name" value="Sec3_CC"/>
</dbReference>
<keyword evidence="4 5" id="KW-0175">Coiled coil</keyword>
<dbReference type="GO" id="GO:0005886">
    <property type="term" value="C:plasma membrane"/>
    <property type="evidence" value="ECO:0007669"/>
    <property type="project" value="TreeGrafter"/>
</dbReference>
<comment type="caution">
    <text evidence="8">The sequence shown here is derived from an EMBL/GenBank/DDBJ whole genome shotgun (WGS) entry which is preliminary data.</text>
</comment>
<accession>A0AAW0GZF1</accession>
<evidence type="ECO:0000256" key="5">
    <source>
        <dbReference type="SAM" id="Coils"/>
    </source>
</evidence>
<dbReference type="GO" id="GO:0006893">
    <property type="term" value="P:Golgi to plasma membrane transport"/>
    <property type="evidence" value="ECO:0007669"/>
    <property type="project" value="TreeGrafter"/>
</dbReference>
<dbReference type="PANTHER" id="PTHR16092">
    <property type="entry name" value="SEC3/SYNTAXIN-RELATED"/>
    <property type="match status" value="1"/>
</dbReference>
<protein>
    <recommendedName>
        <fullName evidence="10">Exocyst complex component Sec3 C-terminal domain-containing protein</fullName>
    </recommendedName>
</protein>
<evidence type="ECO:0000259" key="6">
    <source>
        <dbReference type="Pfam" id="PF09763"/>
    </source>
</evidence>
<comment type="similarity">
    <text evidence="1">Belongs to the SEC3 family.</text>
</comment>
<proteinExistence type="inferred from homology"/>
<dbReference type="AlphaFoldDB" id="A0AAW0GZF1"/>
<evidence type="ECO:0000256" key="1">
    <source>
        <dbReference type="ARBA" id="ARBA00006518"/>
    </source>
</evidence>
<evidence type="ECO:0000259" key="7">
    <source>
        <dbReference type="Pfam" id="PF20654"/>
    </source>
</evidence>
<evidence type="ECO:0000256" key="4">
    <source>
        <dbReference type="ARBA" id="ARBA00023054"/>
    </source>
</evidence>
<evidence type="ECO:0000313" key="9">
    <source>
        <dbReference type="Proteomes" id="UP001385951"/>
    </source>
</evidence>
<dbReference type="PANTHER" id="PTHR16092:SF14">
    <property type="entry name" value="EXOCYST COMPLEX COMPONENT 1 ISOFORM X1"/>
    <property type="match status" value="1"/>
</dbReference>
<feature type="domain" description="Exocyst complex component Sec3 coiled-coil" evidence="6">
    <location>
        <begin position="22"/>
        <end position="154"/>
    </location>
</feature>
<dbReference type="EMBL" id="JASBNA010000002">
    <property type="protein sequence ID" value="KAK7695319.1"/>
    <property type="molecule type" value="Genomic_DNA"/>
</dbReference>
<dbReference type="Proteomes" id="UP001385951">
    <property type="component" value="Unassembled WGS sequence"/>
</dbReference>
<sequence>MLERYEWASDDVLVGKAVRGTADQIEARLIDELMALEKANVHSFIESDDRVNIVLKFLDDAISELDTMDSIVASYKIHLNAVSDDIAFIQSQRRGLQVQTQNQRALLGELEELLQTVQVDQGALQTLTNESLEKAQSIQNLEEAAGQLYKALQAGMDRDMAATMERLSEYKTYNGQFCKRLFDFLSIMFTAQARLLLGDNDGVVKPARGKPTLRNHREFETYLGRYGGLMLYLQEMDETMYGKLCAAYFSASSELHLAQMKALFAACNDIIKKGSEDDDGFGVGSPTTSTTQKAAAGMRRAGTIVRSPLEARREKKDRTDGDTRAADAFSIILEQIGPAIYREEEFIADFLQINDAELTFADYMGMENYFRRQAARTAGISAATMKLVRGALDLIFGFLPTELKAWLDSALGKDASEIIGIIVCLERFLTDAEERGNAFFTNLLEKQLDRLKGQFDRRVAEHIKSIEETKLNSKKRGGVAPFIKYFPTYISKLENQLIGADTLEIRQYVDQSYDRIVTSMFEALKQMAKLQGEGEDKGQLNYHVMLIENMHHFVADMSHVDVGTVSTFTKKAEAIYDENLSAYVKIVLRRPFAKIIDYFEGVERLLKTTAPSEISANSAYSKSALKKVVKEFTTKDVRKHIDALFKRVEKHFEDASEKTTTEESSRGIAAGSVMVGVWKACEDELMRITELFSKRITQCYTTANVSLEYSTADLEAAFKRHRT</sequence>
<feature type="coiled-coil region" evidence="5">
    <location>
        <begin position="110"/>
        <end position="144"/>
    </location>
</feature>
<name>A0AAW0GZF1_9APHY</name>
<evidence type="ECO:0000256" key="2">
    <source>
        <dbReference type="ARBA" id="ARBA00022448"/>
    </source>
</evidence>
<evidence type="ECO:0008006" key="10">
    <source>
        <dbReference type="Google" id="ProtNLM"/>
    </source>
</evidence>
<dbReference type="InterPro" id="IPR048628">
    <property type="entry name" value="Sec3_C"/>
</dbReference>
<reference evidence="8 9" key="1">
    <citation type="submission" date="2022-09" db="EMBL/GenBank/DDBJ databases">
        <authorList>
            <person name="Palmer J.M."/>
        </authorList>
    </citation>
    <scope>NUCLEOTIDE SEQUENCE [LARGE SCALE GENOMIC DNA]</scope>
    <source>
        <strain evidence="8 9">DSM 7382</strain>
    </source>
</reference>